<dbReference type="PROSITE" id="PS50931">
    <property type="entry name" value="HTH_LYSR"/>
    <property type="match status" value="1"/>
</dbReference>
<protein>
    <submittedName>
        <fullName evidence="6">HTH-type transcriptional regulator gltC</fullName>
    </submittedName>
</protein>
<evidence type="ECO:0000256" key="4">
    <source>
        <dbReference type="ARBA" id="ARBA00023163"/>
    </source>
</evidence>
<gene>
    <name evidence="6" type="primary">gltC_2</name>
    <name evidence="6" type="ORF">ERS852481_00597</name>
</gene>
<dbReference type="InterPro" id="IPR036388">
    <property type="entry name" value="WH-like_DNA-bd_sf"/>
</dbReference>
<reference evidence="6 7" key="1">
    <citation type="submission" date="2015-09" db="EMBL/GenBank/DDBJ databases">
        <authorList>
            <consortium name="Pathogen Informatics"/>
        </authorList>
    </citation>
    <scope>NUCLEOTIDE SEQUENCE [LARGE SCALE GENOMIC DNA]</scope>
    <source>
        <strain evidence="6 7">2789STDY5834866</strain>
    </source>
</reference>
<keyword evidence="3" id="KW-0238">DNA-binding</keyword>
<accession>A0A173YV23</accession>
<dbReference type="Gene3D" id="1.10.10.10">
    <property type="entry name" value="Winged helix-like DNA-binding domain superfamily/Winged helix DNA-binding domain"/>
    <property type="match status" value="1"/>
</dbReference>
<sequence length="296" mass="33428">MNLNQLHYFVTLAHIEHYTRAAEMLSITQPSLSHAISMLEQELETNLFEKRGRNVVLTKYGKVFLEYVEEALKILDSGVKKTRALTSDTGGVIDLAYIFTLGSVFVPQLVGGFLKEHEDWDVTFRFSVGNTTEIIQGLKEEKYDIAFCSRKEKESGIDFVPIAKEKLVVVVPRDHELAGRGSVDLKETLPYPQVYFTKNSGLRPVIDQLFEQTGGTPKIAYEILEDASMAGLVAENFGIAVMPEIPILKNLNVDVLDIENPPYERYIYLAKLKEKYLAPVVKEFIEYVKESNGKAL</sequence>
<comment type="similarity">
    <text evidence="1">Belongs to the LysR transcriptional regulatory family.</text>
</comment>
<dbReference type="PaxDb" id="410072-ERS852525_01593"/>
<dbReference type="InterPro" id="IPR036390">
    <property type="entry name" value="WH_DNA-bd_sf"/>
</dbReference>
<dbReference type="FunFam" id="1.10.10.10:FF:000001">
    <property type="entry name" value="LysR family transcriptional regulator"/>
    <property type="match status" value="1"/>
</dbReference>
<keyword evidence="4" id="KW-0804">Transcription</keyword>
<dbReference type="InterPro" id="IPR000847">
    <property type="entry name" value="LysR_HTH_N"/>
</dbReference>
<dbReference type="GO" id="GO:0003677">
    <property type="term" value="F:DNA binding"/>
    <property type="evidence" value="ECO:0007669"/>
    <property type="project" value="UniProtKB-KW"/>
</dbReference>
<evidence type="ECO:0000256" key="2">
    <source>
        <dbReference type="ARBA" id="ARBA00023015"/>
    </source>
</evidence>
<dbReference type="PANTHER" id="PTHR30419">
    <property type="entry name" value="HTH-TYPE TRANSCRIPTIONAL REGULATOR YBHD"/>
    <property type="match status" value="1"/>
</dbReference>
<dbReference type="PANTHER" id="PTHR30419:SF28">
    <property type="entry name" value="HTH-TYPE TRANSCRIPTIONAL REGULATOR BSDA"/>
    <property type="match status" value="1"/>
</dbReference>
<evidence type="ECO:0000259" key="5">
    <source>
        <dbReference type="PROSITE" id="PS50931"/>
    </source>
</evidence>
<proteinExistence type="inferred from homology"/>
<dbReference type="AlphaFoldDB" id="A0A173YV23"/>
<dbReference type="InterPro" id="IPR050950">
    <property type="entry name" value="HTH-type_LysR_regulators"/>
</dbReference>
<dbReference type="CDD" id="cd08434">
    <property type="entry name" value="PBP2_GltC_like"/>
    <property type="match status" value="1"/>
</dbReference>
<evidence type="ECO:0000256" key="3">
    <source>
        <dbReference type="ARBA" id="ARBA00023125"/>
    </source>
</evidence>
<dbReference type="PRINTS" id="PR00039">
    <property type="entry name" value="HTHLYSR"/>
</dbReference>
<dbReference type="Pfam" id="PF03466">
    <property type="entry name" value="LysR_substrate"/>
    <property type="match status" value="1"/>
</dbReference>
<organism evidence="6 7">
    <name type="scientific">Coprococcus comes</name>
    <dbReference type="NCBI Taxonomy" id="410072"/>
    <lineage>
        <taxon>Bacteria</taxon>
        <taxon>Bacillati</taxon>
        <taxon>Bacillota</taxon>
        <taxon>Clostridia</taxon>
        <taxon>Lachnospirales</taxon>
        <taxon>Lachnospiraceae</taxon>
        <taxon>Coprococcus</taxon>
    </lineage>
</organism>
<dbReference type="RefSeq" id="WP_055260591.1">
    <property type="nucleotide sequence ID" value="NZ_CYZK01000003.1"/>
</dbReference>
<dbReference type="Gene3D" id="3.40.190.290">
    <property type="match status" value="1"/>
</dbReference>
<keyword evidence="2" id="KW-0805">Transcription regulation</keyword>
<dbReference type="GO" id="GO:0005829">
    <property type="term" value="C:cytosol"/>
    <property type="evidence" value="ECO:0007669"/>
    <property type="project" value="TreeGrafter"/>
</dbReference>
<dbReference type="EMBL" id="CYZK01000003">
    <property type="protein sequence ID" value="CUN67313.1"/>
    <property type="molecule type" value="Genomic_DNA"/>
</dbReference>
<dbReference type="STRING" id="410072.ERS852525_01593"/>
<dbReference type="InterPro" id="IPR005119">
    <property type="entry name" value="LysR_subst-bd"/>
</dbReference>
<dbReference type="Proteomes" id="UP000095362">
    <property type="component" value="Unassembled WGS sequence"/>
</dbReference>
<dbReference type="GO" id="GO:0003700">
    <property type="term" value="F:DNA-binding transcription factor activity"/>
    <property type="evidence" value="ECO:0007669"/>
    <property type="project" value="InterPro"/>
</dbReference>
<dbReference type="SUPFAM" id="SSF53850">
    <property type="entry name" value="Periplasmic binding protein-like II"/>
    <property type="match status" value="1"/>
</dbReference>
<evidence type="ECO:0000256" key="1">
    <source>
        <dbReference type="ARBA" id="ARBA00009437"/>
    </source>
</evidence>
<evidence type="ECO:0000313" key="7">
    <source>
        <dbReference type="Proteomes" id="UP000095362"/>
    </source>
</evidence>
<dbReference type="Pfam" id="PF00126">
    <property type="entry name" value="HTH_1"/>
    <property type="match status" value="1"/>
</dbReference>
<feature type="domain" description="HTH lysR-type" evidence="5">
    <location>
        <begin position="1"/>
        <end position="58"/>
    </location>
</feature>
<evidence type="ECO:0000313" key="6">
    <source>
        <dbReference type="EMBL" id="CUN67313.1"/>
    </source>
</evidence>
<name>A0A173YV23_9FIRM</name>
<dbReference type="SUPFAM" id="SSF46785">
    <property type="entry name" value="Winged helix' DNA-binding domain"/>
    <property type="match status" value="1"/>
</dbReference>